<dbReference type="PANTHER" id="PTHR11079">
    <property type="entry name" value="CYTOSINE DEAMINASE FAMILY MEMBER"/>
    <property type="match status" value="1"/>
</dbReference>
<comment type="subunit">
    <text evidence="2 8">Homodimer.</text>
</comment>
<dbReference type="InterPro" id="IPR002125">
    <property type="entry name" value="CMP_dCMP_dom"/>
</dbReference>
<dbReference type="InterPro" id="IPR016192">
    <property type="entry name" value="APOBEC/CMP_deaminase_Zn-bd"/>
</dbReference>
<evidence type="ECO:0000313" key="11">
    <source>
        <dbReference type="Proteomes" id="UP000011021"/>
    </source>
</evidence>
<dbReference type="Gene3D" id="3.40.140.10">
    <property type="entry name" value="Cytidine Deaminase, domain 2"/>
    <property type="match status" value="1"/>
</dbReference>
<dbReference type="SUPFAM" id="SSF53927">
    <property type="entry name" value="Cytidine deaminase-like"/>
    <property type="match status" value="1"/>
</dbReference>
<evidence type="ECO:0000256" key="8">
    <source>
        <dbReference type="HAMAP-Rule" id="MF_00972"/>
    </source>
</evidence>
<dbReference type="STRING" id="887898.HMPREF0551_0674"/>
<feature type="binding site" evidence="8">
    <location>
        <position position="70"/>
    </location>
    <ligand>
        <name>Zn(2+)</name>
        <dbReference type="ChEBI" id="CHEBI:29105"/>
        <note>catalytic</note>
    </ligand>
</feature>
<evidence type="ECO:0000256" key="5">
    <source>
        <dbReference type="ARBA" id="ARBA00022801"/>
    </source>
</evidence>
<evidence type="ECO:0000256" key="4">
    <source>
        <dbReference type="ARBA" id="ARBA00022723"/>
    </source>
</evidence>
<dbReference type="GO" id="GO:0008270">
    <property type="term" value="F:zinc ion binding"/>
    <property type="evidence" value="ECO:0007669"/>
    <property type="project" value="UniProtKB-UniRule"/>
</dbReference>
<dbReference type="HOGENOM" id="CLU_025810_3_1_4"/>
<reference evidence="10 11" key="1">
    <citation type="submission" date="2010-12" db="EMBL/GenBank/DDBJ databases">
        <authorList>
            <person name="Muzny D."/>
            <person name="Qin X."/>
            <person name="Deng J."/>
            <person name="Jiang H."/>
            <person name="Liu Y."/>
            <person name="Qu J."/>
            <person name="Song X.-Z."/>
            <person name="Zhang L."/>
            <person name="Thornton R."/>
            <person name="Coyle M."/>
            <person name="Francisco L."/>
            <person name="Jackson L."/>
            <person name="Javaid M."/>
            <person name="Korchina V."/>
            <person name="Kovar C."/>
            <person name="Mata R."/>
            <person name="Mathew T."/>
            <person name="Ngo R."/>
            <person name="Nguyen L."/>
            <person name="Nguyen N."/>
            <person name="Okwuonu G."/>
            <person name="Ongeri F."/>
            <person name="Pham C."/>
            <person name="Simmons D."/>
            <person name="Wilczek-Boney K."/>
            <person name="Hale W."/>
            <person name="Jakkamsetti A."/>
            <person name="Pham P."/>
            <person name="Ruth R."/>
            <person name="San Lucas F."/>
            <person name="Warren J."/>
            <person name="Zhang J."/>
            <person name="Zhao Z."/>
            <person name="Zhou C."/>
            <person name="Zhu D."/>
            <person name="Lee S."/>
            <person name="Bess C."/>
            <person name="Blankenburg K."/>
            <person name="Forbes L."/>
            <person name="Fu Q."/>
            <person name="Gubbala S."/>
            <person name="Hirani K."/>
            <person name="Jayaseelan J.C."/>
            <person name="Lara F."/>
            <person name="Munidasa M."/>
            <person name="Palculict T."/>
            <person name="Patil S."/>
            <person name="Pu L.-L."/>
            <person name="Saada N."/>
            <person name="Tang L."/>
            <person name="Weissenberger G."/>
            <person name="Zhu Y."/>
            <person name="Hemphill L."/>
            <person name="Shang Y."/>
            <person name="Youmans B."/>
            <person name="Ayvaz T."/>
            <person name="Ross M."/>
            <person name="Santibanez J."/>
            <person name="Aqrawi P."/>
            <person name="Gross S."/>
            <person name="Joshi V."/>
            <person name="Fowler G."/>
            <person name="Nazareth L."/>
            <person name="Reid J."/>
            <person name="Worley K."/>
            <person name="Petrosino J."/>
            <person name="Highlander S."/>
            <person name="Gibbs R."/>
        </authorList>
    </citation>
    <scope>NUCLEOTIDE SEQUENCE [LARGE SCALE GENOMIC DNA]</scope>
    <source>
        <strain evidence="10 11">ATCC 51599</strain>
    </source>
</reference>
<dbReference type="AlphaFoldDB" id="E7RVG2"/>
<feature type="binding site" evidence="8">
    <location>
        <position position="103"/>
    </location>
    <ligand>
        <name>Zn(2+)</name>
        <dbReference type="ChEBI" id="CHEBI:29105"/>
        <note>catalytic</note>
    </ligand>
</feature>
<dbReference type="GO" id="GO:0052717">
    <property type="term" value="F:tRNA-specific adenosine-34 deaminase activity"/>
    <property type="evidence" value="ECO:0007669"/>
    <property type="project" value="UniProtKB-UniRule"/>
</dbReference>
<dbReference type="NCBIfam" id="NF008113">
    <property type="entry name" value="PRK10860.1"/>
    <property type="match status" value="1"/>
</dbReference>
<dbReference type="InterPro" id="IPR028883">
    <property type="entry name" value="tRNA_aden_deaminase"/>
</dbReference>
<comment type="caution">
    <text evidence="10">The sequence shown here is derived from an EMBL/GenBank/DDBJ whole genome shotgun (WGS) entry which is preliminary data.</text>
</comment>
<accession>E7RVG2</accession>
<organism evidence="10 11">
    <name type="scientific">Lautropia mirabilis ATCC 51599</name>
    <dbReference type="NCBI Taxonomy" id="887898"/>
    <lineage>
        <taxon>Bacteria</taxon>
        <taxon>Pseudomonadati</taxon>
        <taxon>Pseudomonadota</taxon>
        <taxon>Betaproteobacteria</taxon>
        <taxon>Burkholderiales</taxon>
        <taxon>Burkholderiaceae</taxon>
        <taxon>Lautropia</taxon>
    </lineage>
</organism>
<keyword evidence="4 8" id="KW-0479">Metal-binding</keyword>
<comment type="similarity">
    <text evidence="1">Belongs to the cytidine and deoxycytidylate deaminase family. ADAT2 subfamily.</text>
</comment>
<dbReference type="CDD" id="cd01285">
    <property type="entry name" value="nucleoside_deaminase"/>
    <property type="match status" value="1"/>
</dbReference>
<evidence type="ECO:0000256" key="1">
    <source>
        <dbReference type="ARBA" id="ARBA00010669"/>
    </source>
</evidence>
<keyword evidence="6 8" id="KW-0862">Zinc</keyword>
<comment type="function">
    <text evidence="8">Catalyzes the deamination of adenosine to inosine at the wobble position 34 of tRNA(Arg2).</text>
</comment>
<dbReference type="EC" id="3.5.4.33" evidence="8"/>
<comment type="cofactor">
    <cofactor evidence="8">
        <name>Zn(2+)</name>
        <dbReference type="ChEBI" id="CHEBI:29105"/>
    </cofactor>
    <text evidence="8">Binds 1 zinc ion per subunit.</text>
</comment>
<keyword evidence="3 8" id="KW-0819">tRNA processing</keyword>
<dbReference type="HAMAP" id="MF_00972">
    <property type="entry name" value="tRNA_aden_deaminase"/>
    <property type="match status" value="1"/>
</dbReference>
<name>E7RVG2_9BURK</name>
<dbReference type="EMBL" id="AEQP01000002">
    <property type="protein sequence ID" value="EFV95766.1"/>
    <property type="molecule type" value="Genomic_DNA"/>
</dbReference>
<evidence type="ECO:0000313" key="10">
    <source>
        <dbReference type="EMBL" id="EFV95766.1"/>
    </source>
</evidence>
<proteinExistence type="inferred from homology"/>
<feature type="domain" description="CMP/dCMP-type deaminase" evidence="9">
    <location>
        <begin position="19"/>
        <end position="140"/>
    </location>
</feature>
<dbReference type="GO" id="GO:0002100">
    <property type="term" value="P:tRNA wobble adenosine to inosine editing"/>
    <property type="evidence" value="ECO:0007669"/>
    <property type="project" value="UniProtKB-UniRule"/>
</dbReference>
<dbReference type="Pfam" id="PF00383">
    <property type="entry name" value="dCMP_cyt_deam_1"/>
    <property type="match status" value="1"/>
</dbReference>
<keyword evidence="11" id="KW-1185">Reference proteome</keyword>
<dbReference type="PANTHER" id="PTHR11079:SF202">
    <property type="entry name" value="TRNA-SPECIFIC ADENOSINE DEAMINASE"/>
    <property type="match status" value="1"/>
</dbReference>
<evidence type="ECO:0000256" key="3">
    <source>
        <dbReference type="ARBA" id="ARBA00022694"/>
    </source>
</evidence>
<dbReference type="PROSITE" id="PS51747">
    <property type="entry name" value="CYT_DCMP_DEAMINASES_2"/>
    <property type="match status" value="1"/>
</dbReference>
<comment type="catalytic activity">
    <reaction evidence="7 8">
        <text>adenosine(34) in tRNA + H2O + H(+) = inosine(34) in tRNA + NH4(+)</text>
        <dbReference type="Rhea" id="RHEA:43168"/>
        <dbReference type="Rhea" id="RHEA-COMP:10373"/>
        <dbReference type="Rhea" id="RHEA-COMP:10374"/>
        <dbReference type="ChEBI" id="CHEBI:15377"/>
        <dbReference type="ChEBI" id="CHEBI:15378"/>
        <dbReference type="ChEBI" id="CHEBI:28938"/>
        <dbReference type="ChEBI" id="CHEBI:74411"/>
        <dbReference type="ChEBI" id="CHEBI:82852"/>
        <dbReference type="EC" id="3.5.4.33"/>
    </reaction>
</comment>
<evidence type="ECO:0000256" key="6">
    <source>
        <dbReference type="ARBA" id="ARBA00022833"/>
    </source>
</evidence>
<keyword evidence="5 8" id="KW-0378">Hydrolase</keyword>
<evidence type="ECO:0000256" key="2">
    <source>
        <dbReference type="ARBA" id="ARBA00011738"/>
    </source>
</evidence>
<dbReference type="FunFam" id="3.40.140.10:FF:000005">
    <property type="entry name" value="tRNA-specific adenosine deaminase"/>
    <property type="match status" value="1"/>
</dbReference>
<protein>
    <recommendedName>
        <fullName evidence="8">tRNA-specific adenosine deaminase</fullName>
        <ecNumber evidence="8">3.5.4.33</ecNumber>
    </recommendedName>
</protein>
<feature type="binding site" evidence="8">
    <location>
        <position position="100"/>
    </location>
    <ligand>
        <name>Zn(2+)</name>
        <dbReference type="ChEBI" id="CHEBI:29105"/>
        <note>catalytic</note>
    </ligand>
</feature>
<feature type="active site" description="Proton donor" evidence="8">
    <location>
        <position position="72"/>
    </location>
</feature>
<dbReference type="InterPro" id="IPR016193">
    <property type="entry name" value="Cytidine_deaminase-like"/>
</dbReference>
<dbReference type="PROSITE" id="PS00903">
    <property type="entry name" value="CYT_DCMP_DEAMINASES_1"/>
    <property type="match status" value="1"/>
</dbReference>
<gene>
    <name evidence="8" type="primary">tadA</name>
    <name evidence="10" type="ORF">HMPREF0551_0674</name>
</gene>
<evidence type="ECO:0000259" key="9">
    <source>
        <dbReference type="PROSITE" id="PS51747"/>
    </source>
</evidence>
<dbReference type="Proteomes" id="UP000011021">
    <property type="component" value="Unassembled WGS sequence"/>
</dbReference>
<evidence type="ECO:0000256" key="7">
    <source>
        <dbReference type="ARBA" id="ARBA00048045"/>
    </source>
</evidence>
<dbReference type="eggNOG" id="COG0590">
    <property type="taxonomic scope" value="Bacteria"/>
</dbReference>
<sequence>MMDETDEGSLPAPEASFSELDHAMMRLAMDQALNAQLHGEVPVGAVLVKAGQVIATGYNHPIGSHDPTAHAEIRTLRMAAEQLGNYRVGESTLYVTLEPCMMCLGAMLHARISRVVFGAPDPKTGVCGGVLDLPAEGRLNHQTVVQGGLLADECGKLLQRFFAERRAQRRADRAALRAQQDELARWAASLPAEEETGTLHLDEAGD</sequence>